<dbReference type="GO" id="GO:0006508">
    <property type="term" value="P:proteolysis"/>
    <property type="evidence" value="ECO:0007669"/>
    <property type="project" value="UniProtKB-KW"/>
</dbReference>
<protein>
    <submittedName>
        <fullName evidence="6">HK97 family phage prohead protease</fullName>
    </submittedName>
</protein>
<keyword evidence="1" id="KW-1188">Viral release from host cell</keyword>
<dbReference type="InterPro" id="IPR006433">
    <property type="entry name" value="Prohead_protease"/>
</dbReference>
<dbReference type="InterPro" id="IPR054613">
    <property type="entry name" value="Peptidase_S78_dom"/>
</dbReference>
<keyword evidence="7" id="KW-1185">Reference proteome</keyword>
<keyword evidence="3" id="KW-0378">Hydrolase</keyword>
<evidence type="ECO:0000256" key="2">
    <source>
        <dbReference type="ARBA" id="ARBA00022670"/>
    </source>
</evidence>
<dbReference type="Proteomes" id="UP000578686">
    <property type="component" value="Unassembled WGS sequence"/>
</dbReference>
<dbReference type="AlphaFoldDB" id="A0A7X6CXA5"/>
<dbReference type="NCBIfam" id="TIGR01543">
    <property type="entry name" value="proheadase_HK97"/>
    <property type="match status" value="1"/>
</dbReference>
<evidence type="ECO:0000313" key="7">
    <source>
        <dbReference type="Proteomes" id="UP000578686"/>
    </source>
</evidence>
<feature type="region of interest" description="Disordered" evidence="4">
    <location>
        <begin position="226"/>
        <end position="276"/>
    </location>
</feature>
<gene>
    <name evidence="6" type="ORF">HCN56_01500</name>
</gene>
<feature type="domain" description="Prohead serine protease" evidence="5">
    <location>
        <begin position="20"/>
        <end position="159"/>
    </location>
</feature>
<evidence type="ECO:0000259" key="5">
    <source>
        <dbReference type="Pfam" id="PF04586"/>
    </source>
</evidence>
<dbReference type="EMBL" id="JAAVJD010000004">
    <property type="protein sequence ID" value="NJQ04284.1"/>
    <property type="molecule type" value="Genomic_DNA"/>
</dbReference>
<reference evidence="6 7" key="1">
    <citation type="submission" date="2020-03" db="EMBL/GenBank/DDBJ databases">
        <title>Draft genome of Streptomyces sp. ventii, isolated from the Axial Seamount in the Pacific Ocean, and resequencing of the two type strains Streptomyces lonarensis strain NCL 716 and Streptomyces bohaiensis strain 11A07.</title>
        <authorList>
            <person name="Loughran R.M."/>
            <person name="Pfannmuller K.M."/>
            <person name="Wasson B.J."/>
            <person name="Deadmond M.C."/>
            <person name="Paddock B.E."/>
            <person name="Koyack M.J."/>
            <person name="Gallegos D.A."/>
            <person name="Mitchell E.A."/>
            <person name="Ushijima B."/>
            <person name="Saw J.H."/>
            <person name="Mcphail K.L."/>
            <person name="Videau P."/>
        </authorList>
    </citation>
    <scope>NUCLEOTIDE SEQUENCE [LARGE SCALE GENOMIC DNA]</scope>
    <source>
        <strain evidence="6 7">NCL716</strain>
    </source>
</reference>
<proteinExistence type="predicted"/>
<evidence type="ECO:0000256" key="1">
    <source>
        <dbReference type="ARBA" id="ARBA00022612"/>
    </source>
</evidence>
<comment type="caution">
    <text evidence="6">The sequence shown here is derived from an EMBL/GenBank/DDBJ whole genome shotgun (WGS) entry which is preliminary data.</text>
</comment>
<dbReference type="GO" id="GO:0008233">
    <property type="term" value="F:peptidase activity"/>
    <property type="evidence" value="ECO:0007669"/>
    <property type="project" value="UniProtKB-KW"/>
</dbReference>
<feature type="compositionally biased region" description="Acidic residues" evidence="4">
    <location>
        <begin position="231"/>
        <end position="241"/>
    </location>
</feature>
<keyword evidence="2 6" id="KW-0645">Protease</keyword>
<dbReference type="Pfam" id="PF04586">
    <property type="entry name" value="Peptidase_S78"/>
    <property type="match status" value="1"/>
</dbReference>
<accession>A0A7X6CXA5</accession>
<sequence length="292" mass="31369">MRIKSCPVQVKAAGAHEGTEDGVFEAIVAAYNTDSVGDRITPGAFAETLAEWKGRGNPIPVLWSHMSHDPDYHIGEVLEAEERPEGLWVRARIDLDAPKAAQVYRLLKGRRVTQFSFAYDVSEGSWVDQKDGESYYELRRLKLYEVGPTLIGANQATELLDVKSGDRSLRLALEGAAPAEAAAIRTAVEAALGAKAGRALSAKNETTLKSARDALRKAADDIDNVLSVVSGDEEETEDEDEKSATGAPPSTPSAQPAPKGAEPAGPHPASRRLRTDLALLDAEVSLLTDEEK</sequence>
<evidence type="ECO:0000313" key="6">
    <source>
        <dbReference type="EMBL" id="NJQ04284.1"/>
    </source>
</evidence>
<evidence type="ECO:0000256" key="4">
    <source>
        <dbReference type="SAM" id="MobiDB-lite"/>
    </source>
</evidence>
<organism evidence="6 7">
    <name type="scientific">Streptomyces lonarensis</name>
    <dbReference type="NCBI Taxonomy" id="700599"/>
    <lineage>
        <taxon>Bacteria</taxon>
        <taxon>Bacillati</taxon>
        <taxon>Actinomycetota</taxon>
        <taxon>Actinomycetes</taxon>
        <taxon>Kitasatosporales</taxon>
        <taxon>Streptomycetaceae</taxon>
        <taxon>Streptomyces</taxon>
    </lineage>
</organism>
<name>A0A7X6CXA5_9ACTN</name>
<evidence type="ECO:0000256" key="3">
    <source>
        <dbReference type="ARBA" id="ARBA00022801"/>
    </source>
</evidence>
<feature type="compositionally biased region" description="Low complexity" evidence="4">
    <location>
        <begin position="244"/>
        <end position="258"/>
    </location>
</feature>